<organism evidence="2">
    <name type="scientific">bioreactor metagenome</name>
    <dbReference type="NCBI Taxonomy" id="1076179"/>
    <lineage>
        <taxon>unclassified sequences</taxon>
        <taxon>metagenomes</taxon>
        <taxon>ecological metagenomes</taxon>
    </lineage>
</organism>
<dbReference type="PIRSF" id="PIRSF001365">
    <property type="entry name" value="DHDPS"/>
    <property type="match status" value="1"/>
</dbReference>
<dbReference type="SMART" id="SM01130">
    <property type="entry name" value="DHDPS"/>
    <property type="match status" value="1"/>
</dbReference>
<dbReference type="EMBL" id="VSSQ01026504">
    <property type="protein sequence ID" value="MPM75254.1"/>
    <property type="molecule type" value="Genomic_DNA"/>
</dbReference>
<sequence length="305" mass="34200">MDTKLFRGVFAIPQVAFKENDALDYEQTLRCVQFLLDCNVHGIVVPVYASEAGTLTETERNELVRLSLELVDKRVPVVVGVSSERIQSALSLAEFACAHGADAINTANPTALSMGEVVSYFKRIDEVIDVPLFIQNLGPAFGGKSMTAEVMIRIIEQSKNQCYVKEEGADFLKVMAQMTAYQKSCPEKLLGVFGGQGCRFLFEEIRRGSVGTMPPSQLADVMVDIWNLAAEGKQQEAFDLFTKVLPLLLFFGNNKIPSYKEILKRRGVFTNTRCRPLNWPMMDDMAHKDLDFLMEQIEPSLRVRL</sequence>
<dbReference type="GO" id="GO:0005829">
    <property type="term" value="C:cytosol"/>
    <property type="evidence" value="ECO:0007669"/>
    <property type="project" value="TreeGrafter"/>
</dbReference>
<dbReference type="SUPFAM" id="SSF51569">
    <property type="entry name" value="Aldolase"/>
    <property type="match status" value="1"/>
</dbReference>
<keyword evidence="1 2" id="KW-0456">Lyase</keyword>
<dbReference type="PANTHER" id="PTHR12128:SF66">
    <property type="entry name" value="4-HYDROXY-2-OXOGLUTARATE ALDOLASE, MITOCHONDRIAL"/>
    <property type="match status" value="1"/>
</dbReference>
<dbReference type="InterPro" id="IPR002220">
    <property type="entry name" value="DapA-like"/>
</dbReference>
<accession>A0A645CEA3</accession>
<dbReference type="InterPro" id="IPR013785">
    <property type="entry name" value="Aldolase_TIM"/>
</dbReference>
<gene>
    <name evidence="2" type="primary">dapA_51</name>
    <name evidence="2" type="ORF">SDC9_122246</name>
</gene>
<dbReference type="GO" id="GO:0008840">
    <property type="term" value="F:4-hydroxy-tetrahydrodipicolinate synthase activity"/>
    <property type="evidence" value="ECO:0007669"/>
    <property type="project" value="UniProtKB-EC"/>
</dbReference>
<dbReference type="AlphaFoldDB" id="A0A645CEA3"/>
<name>A0A645CEA3_9ZZZZ</name>
<comment type="caution">
    <text evidence="2">The sequence shown here is derived from an EMBL/GenBank/DDBJ whole genome shotgun (WGS) entry which is preliminary data.</text>
</comment>
<dbReference type="Pfam" id="PF00701">
    <property type="entry name" value="DHDPS"/>
    <property type="match status" value="1"/>
</dbReference>
<proteinExistence type="predicted"/>
<dbReference type="CDD" id="cd00408">
    <property type="entry name" value="DHDPS-like"/>
    <property type="match status" value="1"/>
</dbReference>
<reference evidence="2" key="1">
    <citation type="submission" date="2019-08" db="EMBL/GenBank/DDBJ databases">
        <authorList>
            <person name="Kucharzyk K."/>
            <person name="Murdoch R.W."/>
            <person name="Higgins S."/>
            <person name="Loffler F."/>
        </authorList>
    </citation>
    <scope>NUCLEOTIDE SEQUENCE</scope>
</reference>
<dbReference type="EC" id="4.3.3.7" evidence="2"/>
<dbReference type="Gene3D" id="3.20.20.70">
    <property type="entry name" value="Aldolase class I"/>
    <property type="match status" value="1"/>
</dbReference>
<evidence type="ECO:0000313" key="2">
    <source>
        <dbReference type="EMBL" id="MPM75254.1"/>
    </source>
</evidence>
<dbReference type="PANTHER" id="PTHR12128">
    <property type="entry name" value="DIHYDRODIPICOLINATE SYNTHASE"/>
    <property type="match status" value="1"/>
</dbReference>
<evidence type="ECO:0000256" key="1">
    <source>
        <dbReference type="ARBA" id="ARBA00023239"/>
    </source>
</evidence>
<protein>
    <submittedName>
        <fullName evidence="2">4-hydroxy-tetrahydrodipicolinate synthase</fullName>
        <ecNumber evidence="2">4.3.3.7</ecNumber>
    </submittedName>
</protein>